<protein>
    <recommendedName>
        <fullName evidence="1">Transposase Tc1-like domain-containing protein</fullName>
    </recommendedName>
</protein>
<dbReference type="Proteomes" id="UP000801492">
    <property type="component" value="Unassembled WGS sequence"/>
</dbReference>
<evidence type="ECO:0000259" key="1">
    <source>
        <dbReference type="Pfam" id="PF01498"/>
    </source>
</evidence>
<dbReference type="GO" id="GO:0003677">
    <property type="term" value="F:DNA binding"/>
    <property type="evidence" value="ECO:0007669"/>
    <property type="project" value="InterPro"/>
</dbReference>
<comment type="caution">
    <text evidence="2">The sequence shown here is derived from an EMBL/GenBank/DDBJ whole genome shotgun (WGS) entry which is preliminary data.</text>
</comment>
<organism evidence="2 3">
    <name type="scientific">Ignelater luminosus</name>
    <name type="common">Cucubano</name>
    <name type="synonym">Pyrophorus luminosus</name>
    <dbReference type="NCBI Taxonomy" id="2038154"/>
    <lineage>
        <taxon>Eukaryota</taxon>
        <taxon>Metazoa</taxon>
        <taxon>Ecdysozoa</taxon>
        <taxon>Arthropoda</taxon>
        <taxon>Hexapoda</taxon>
        <taxon>Insecta</taxon>
        <taxon>Pterygota</taxon>
        <taxon>Neoptera</taxon>
        <taxon>Endopterygota</taxon>
        <taxon>Coleoptera</taxon>
        <taxon>Polyphaga</taxon>
        <taxon>Elateriformia</taxon>
        <taxon>Elateroidea</taxon>
        <taxon>Elateridae</taxon>
        <taxon>Agrypninae</taxon>
        <taxon>Pyrophorini</taxon>
        <taxon>Ignelater</taxon>
    </lineage>
</organism>
<dbReference type="InterPro" id="IPR002492">
    <property type="entry name" value="Transposase_Tc1-like"/>
</dbReference>
<accession>A0A8K0C5Y5</accession>
<dbReference type="OrthoDB" id="6779723at2759"/>
<dbReference type="GO" id="GO:0006313">
    <property type="term" value="P:DNA transposition"/>
    <property type="evidence" value="ECO:0007669"/>
    <property type="project" value="InterPro"/>
</dbReference>
<dbReference type="Pfam" id="PF01498">
    <property type="entry name" value="HTH_Tnp_Tc3_2"/>
    <property type="match status" value="1"/>
</dbReference>
<feature type="domain" description="Transposase Tc1-like" evidence="1">
    <location>
        <begin position="35"/>
        <end position="97"/>
    </location>
</feature>
<gene>
    <name evidence="2" type="ORF">ILUMI_26954</name>
</gene>
<evidence type="ECO:0000313" key="3">
    <source>
        <dbReference type="Proteomes" id="UP000801492"/>
    </source>
</evidence>
<sequence length="126" mass="14950">MMERYREIGNHFSCPRPGRRDAPVQDRFSRLRTLRQRFLTTRSLQSQLKDVHNARIGCETVRKHLKGGNVINRIPVRGQALRIAHRKAHLEFARNHVYWLEADCNRVLFTDESRFCLHNATCEKLR</sequence>
<dbReference type="AlphaFoldDB" id="A0A8K0C5Y5"/>
<dbReference type="EMBL" id="VTPC01091209">
    <property type="protein sequence ID" value="KAF2879216.1"/>
    <property type="molecule type" value="Genomic_DNA"/>
</dbReference>
<reference evidence="2" key="1">
    <citation type="submission" date="2019-08" db="EMBL/GenBank/DDBJ databases">
        <title>The genome of the North American firefly Photinus pyralis.</title>
        <authorList>
            <consortium name="Photinus pyralis genome working group"/>
            <person name="Fallon T.R."/>
            <person name="Sander Lower S.E."/>
            <person name="Weng J.-K."/>
        </authorList>
    </citation>
    <scope>NUCLEOTIDE SEQUENCE</scope>
    <source>
        <strain evidence="2">TRF0915ILg1</strain>
        <tissue evidence="2">Whole body</tissue>
    </source>
</reference>
<dbReference type="InterPro" id="IPR036397">
    <property type="entry name" value="RNaseH_sf"/>
</dbReference>
<keyword evidence="3" id="KW-1185">Reference proteome</keyword>
<name>A0A8K0C5Y5_IGNLU</name>
<dbReference type="GO" id="GO:0015074">
    <property type="term" value="P:DNA integration"/>
    <property type="evidence" value="ECO:0007669"/>
    <property type="project" value="InterPro"/>
</dbReference>
<dbReference type="Gene3D" id="3.30.420.10">
    <property type="entry name" value="Ribonuclease H-like superfamily/Ribonuclease H"/>
    <property type="match status" value="1"/>
</dbReference>
<proteinExistence type="predicted"/>
<evidence type="ECO:0000313" key="2">
    <source>
        <dbReference type="EMBL" id="KAF2879216.1"/>
    </source>
</evidence>